<proteinExistence type="predicted"/>
<evidence type="ECO:0008006" key="2">
    <source>
        <dbReference type="Google" id="ProtNLM"/>
    </source>
</evidence>
<dbReference type="AlphaFoldDB" id="A0A0F8X2J4"/>
<comment type="caution">
    <text evidence="1">The sequence shown here is derived from an EMBL/GenBank/DDBJ whole genome shotgun (WGS) entry which is preliminary data.</text>
</comment>
<reference evidence="1" key="1">
    <citation type="journal article" date="2015" name="Nature">
        <title>Complex archaea that bridge the gap between prokaryotes and eukaryotes.</title>
        <authorList>
            <person name="Spang A."/>
            <person name="Saw J.H."/>
            <person name="Jorgensen S.L."/>
            <person name="Zaremba-Niedzwiedzka K."/>
            <person name="Martijn J."/>
            <person name="Lind A.E."/>
            <person name="van Eijk R."/>
            <person name="Schleper C."/>
            <person name="Guy L."/>
            <person name="Ettema T.J."/>
        </authorList>
    </citation>
    <scope>NUCLEOTIDE SEQUENCE</scope>
</reference>
<gene>
    <name evidence="1" type="ORF">LCGC14_3078370</name>
</gene>
<sequence length="84" mass="10304">MRRFPRTAYFEQIRSRPDRAMILDEWIVYVIERPVHRQVQADGRIRLWARIAAAHDRYLRVILLEDGRTVHNVFFDRRFRKPSP</sequence>
<dbReference type="EMBL" id="LAZR01065677">
    <property type="protein sequence ID" value="KKK55060.1"/>
    <property type="molecule type" value="Genomic_DNA"/>
</dbReference>
<accession>A0A0F8X2J4</accession>
<evidence type="ECO:0000313" key="1">
    <source>
        <dbReference type="EMBL" id="KKK55060.1"/>
    </source>
</evidence>
<name>A0A0F8X2J4_9ZZZZ</name>
<protein>
    <recommendedName>
        <fullName evidence="2">DUF4258 domain-containing protein</fullName>
    </recommendedName>
</protein>
<organism evidence="1">
    <name type="scientific">marine sediment metagenome</name>
    <dbReference type="NCBI Taxonomy" id="412755"/>
    <lineage>
        <taxon>unclassified sequences</taxon>
        <taxon>metagenomes</taxon>
        <taxon>ecological metagenomes</taxon>
    </lineage>
</organism>